<feature type="region of interest" description="Disordered" evidence="1">
    <location>
        <begin position="107"/>
        <end position="146"/>
    </location>
</feature>
<dbReference type="EMBL" id="JANPWB010000003">
    <property type="protein sequence ID" value="KAJ1203078.1"/>
    <property type="molecule type" value="Genomic_DNA"/>
</dbReference>
<name>A0AAV7VRX3_PLEWA</name>
<evidence type="ECO:0000313" key="3">
    <source>
        <dbReference type="Proteomes" id="UP001066276"/>
    </source>
</evidence>
<evidence type="ECO:0000256" key="1">
    <source>
        <dbReference type="SAM" id="MobiDB-lite"/>
    </source>
</evidence>
<gene>
    <name evidence="2" type="ORF">NDU88_006873</name>
</gene>
<feature type="compositionally biased region" description="Basic residues" evidence="1">
    <location>
        <begin position="137"/>
        <end position="146"/>
    </location>
</feature>
<dbReference type="AlphaFoldDB" id="A0AAV7VRX3"/>
<sequence>MLGPSVLWCAVKEALGRNCTMGKDKAGKGTQQTRMDQFTAQSLGGTLPQEPPGPLNKEIEPTGTQILAAMEASGQTVKSQIAIMAVDVNLLRSDLRSPEAVWDWLELGDGDNAPRPQSGGTRERPTKTGGRQSTVRKTSRRRRATRNARVVVRSDGTLSMGGRCREHEEARRLVQSVTAEGSFRSSLPAWMMD</sequence>
<proteinExistence type="predicted"/>
<protein>
    <submittedName>
        <fullName evidence="2">Uncharacterized protein</fullName>
    </submittedName>
</protein>
<keyword evidence="3" id="KW-1185">Reference proteome</keyword>
<accession>A0AAV7VRX3</accession>
<dbReference type="Proteomes" id="UP001066276">
    <property type="component" value="Chromosome 2_1"/>
</dbReference>
<organism evidence="2 3">
    <name type="scientific">Pleurodeles waltl</name>
    <name type="common">Iberian ribbed newt</name>
    <dbReference type="NCBI Taxonomy" id="8319"/>
    <lineage>
        <taxon>Eukaryota</taxon>
        <taxon>Metazoa</taxon>
        <taxon>Chordata</taxon>
        <taxon>Craniata</taxon>
        <taxon>Vertebrata</taxon>
        <taxon>Euteleostomi</taxon>
        <taxon>Amphibia</taxon>
        <taxon>Batrachia</taxon>
        <taxon>Caudata</taxon>
        <taxon>Salamandroidea</taxon>
        <taxon>Salamandridae</taxon>
        <taxon>Pleurodelinae</taxon>
        <taxon>Pleurodeles</taxon>
    </lineage>
</organism>
<evidence type="ECO:0000313" key="2">
    <source>
        <dbReference type="EMBL" id="KAJ1203078.1"/>
    </source>
</evidence>
<comment type="caution">
    <text evidence="2">The sequence shown here is derived from an EMBL/GenBank/DDBJ whole genome shotgun (WGS) entry which is preliminary data.</text>
</comment>
<reference evidence="2" key="1">
    <citation type="journal article" date="2022" name="bioRxiv">
        <title>Sequencing and chromosome-scale assembly of the giantPleurodeles waltlgenome.</title>
        <authorList>
            <person name="Brown T."/>
            <person name="Elewa A."/>
            <person name="Iarovenko S."/>
            <person name="Subramanian E."/>
            <person name="Araus A.J."/>
            <person name="Petzold A."/>
            <person name="Susuki M."/>
            <person name="Suzuki K.-i.T."/>
            <person name="Hayashi T."/>
            <person name="Toyoda A."/>
            <person name="Oliveira C."/>
            <person name="Osipova E."/>
            <person name="Leigh N.D."/>
            <person name="Simon A."/>
            <person name="Yun M.H."/>
        </authorList>
    </citation>
    <scope>NUCLEOTIDE SEQUENCE</scope>
    <source>
        <strain evidence="2">20211129_DDA</strain>
        <tissue evidence="2">Liver</tissue>
    </source>
</reference>